<dbReference type="NCBIfam" id="TIGR01167">
    <property type="entry name" value="LPXTG_anchor"/>
    <property type="match status" value="1"/>
</dbReference>
<evidence type="ECO:0000256" key="6">
    <source>
        <dbReference type="ARBA" id="ARBA00023088"/>
    </source>
</evidence>
<gene>
    <name evidence="10" type="ORF">GA542_00610</name>
</gene>
<feature type="domain" description="SpaA-like prealbumin fold" evidence="9">
    <location>
        <begin position="350"/>
        <end position="439"/>
    </location>
</feature>
<organism evidence="10 11">
    <name type="scientific">Bifidobacterium adolescentis</name>
    <dbReference type="NCBI Taxonomy" id="1680"/>
    <lineage>
        <taxon>Bacteria</taxon>
        <taxon>Bacillati</taxon>
        <taxon>Actinomycetota</taxon>
        <taxon>Actinomycetes</taxon>
        <taxon>Bifidobacteriales</taxon>
        <taxon>Bifidobacteriaceae</taxon>
        <taxon>Bifidobacterium</taxon>
    </lineage>
</organism>
<dbReference type="SUPFAM" id="SSF49452">
    <property type="entry name" value="Starch-binding domain-like"/>
    <property type="match status" value="1"/>
</dbReference>
<sequence length="500" mass="52061">MKMRKLFAGIAAAATLLGGMALGATSAQADGATVTDNATFTFTADDAAQLTNRTLNFYKIGDYVKYGTDDSAGYGVQTYAANKTQVDAALGTALGTDYNKTDIDNLAKALADGKLDQSLTRPWAEGNTRKFAEALAQQQNLAAVTPAPEFTVTGTSATVTLPAGIYLVVDNTDATAGVTKAVPMIVSSGEVKDGVLTNPTKDTTVNFKNSAVKEPSKTVSATSVSVGETLTYTLTGHVANPKPEAFVFHDIPSVGLTVKADSFSATVDGNSVVFADYFTTDFSSLSDYKGNGTNEFTVTVIPAKLAELAGKTIVVTYKAVVNSEATGNGVSNKLVKNDGSYDTVTTKLFSFNFEKRDNDGKALAGATFKLSVADNQTGMLPTVNGQEYGTTQTSGGNGNVTFSGLKAGTYTVTETQAPQGYMNTFLPSFTVTIDKNGNATFDEDAFGLVNTSEKTVKNIKSITQLPLTGAAGTMLFTVVALLVAGAGVTIAIKSRQNAEA</sequence>
<dbReference type="InterPro" id="IPR048052">
    <property type="entry name" value="FM1-like"/>
</dbReference>
<dbReference type="Pfam" id="PF17802">
    <property type="entry name" value="SpaA"/>
    <property type="match status" value="1"/>
</dbReference>
<dbReference type="RefSeq" id="WP_038443844.1">
    <property type="nucleotide sequence ID" value="NZ_CP007443.1"/>
</dbReference>
<comment type="caution">
    <text evidence="10">The sequence shown here is derived from an EMBL/GenBank/DDBJ whole genome shotgun (WGS) entry which is preliminary data.</text>
</comment>
<proteinExistence type="predicted"/>
<dbReference type="InterPro" id="IPR026466">
    <property type="entry name" value="Fim_isopep_form_D2_dom"/>
</dbReference>
<dbReference type="NCBIfam" id="TIGR04226">
    <property type="entry name" value="RrgB_K2N_iso_D2"/>
    <property type="match status" value="1"/>
</dbReference>
<protein>
    <recommendedName>
        <fullName evidence="2">alpha-amylase</fullName>
        <ecNumber evidence="2">3.2.1.1</ecNumber>
    </recommendedName>
    <alternativeName>
        <fullName evidence="7">1,4-alpha-D-glucan glucanohydrolase</fullName>
    </alternativeName>
</protein>
<evidence type="ECO:0000259" key="9">
    <source>
        <dbReference type="Pfam" id="PF17802"/>
    </source>
</evidence>
<evidence type="ECO:0000256" key="4">
    <source>
        <dbReference type="ARBA" id="ARBA00022525"/>
    </source>
</evidence>
<evidence type="ECO:0000313" key="11">
    <source>
        <dbReference type="Proteomes" id="UP000470926"/>
    </source>
</evidence>
<dbReference type="EC" id="3.2.1.1" evidence="2"/>
<dbReference type="GO" id="GO:0005975">
    <property type="term" value="P:carbohydrate metabolic process"/>
    <property type="evidence" value="ECO:0007669"/>
    <property type="project" value="UniProtKB-ARBA"/>
</dbReference>
<dbReference type="EMBL" id="WDFR01000001">
    <property type="protein sequence ID" value="KAB6031745.1"/>
    <property type="molecule type" value="Genomic_DNA"/>
</dbReference>
<dbReference type="KEGG" id="badl:BADO_0091"/>
<dbReference type="InterPro" id="IPR013784">
    <property type="entry name" value="Carb-bd-like_fold"/>
</dbReference>
<name>A0A076JG59_BIFAD</name>
<dbReference type="Gene3D" id="2.60.40.740">
    <property type="match status" value="1"/>
</dbReference>
<keyword evidence="3" id="KW-0134">Cell wall</keyword>
<evidence type="ECO:0000256" key="2">
    <source>
        <dbReference type="ARBA" id="ARBA00012595"/>
    </source>
</evidence>
<comment type="catalytic activity">
    <reaction evidence="1">
        <text>Endohydrolysis of (1-&gt;4)-alpha-D-glucosidic linkages in polysaccharides containing three or more (1-&gt;4)-alpha-linked D-glucose units.</text>
        <dbReference type="EC" id="3.2.1.1"/>
    </reaction>
</comment>
<feature type="domain" description="Gram-positive cocci surface proteins LPxTG" evidence="8">
    <location>
        <begin position="463"/>
        <end position="497"/>
    </location>
</feature>
<dbReference type="GO" id="GO:0030246">
    <property type="term" value="F:carbohydrate binding"/>
    <property type="evidence" value="ECO:0007669"/>
    <property type="project" value="InterPro"/>
</dbReference>
<keyword evidence="5" id="KW-0732">Signal</keyword>
<dbReference type="NCBIfam" id="NF033902">
    <property type="entry name" value="iso_D2_wall_anc"/>
    <property type="match status" value="1"/>
</dbReference>
<evidence type="ECO:0000256" key="1">
    <source>
        <dbReference type="ARBA" id="ARBA00000548"/>
    </source>
</evidence>
<evidence type="ECO:0000256" key="7">
    <source>
        <dbReference type="ARBA" id="ARBA00030238"/>
    </source>
</evidence>
<evidence type="ECO:0000313" key="10">
    <source>
        <dbReference type="EMBL" id="KAB6031745.1"/>
    </source>
</evidence>
<evidence type="ECO:0000259" key="8">
    <source>
        <dbReference type="Pfam" id="PF00746"/>
    </source>
</evidence>
<dbReference type="InterPro" id="IPR013783">
    <property type="entry name" value="Ig-like_fold"/>
</dbReference>
<keyword evidence="4" id="KW-0964">Secreted</keyword>
<dbReference type="Gene3D" id="2.60.40.10">
    <property type="entry name" value="Immunoglobulins"/>
    <property type="match status" value="1"/>
</dbReference>
<dbReference type="Proteomes" id="UP000470926">
    <property type="component" value="Unassembled WGS sequence"/>
</dbReference>
<dbReference type="AlphaFoldDB" id="A0A076JG59"/>
<keyword evidence="6" id="KW-0572">Peptidoglycan-anchor</keyword>
<accession>A0A076JG59</accession>
<reference evidence="10 11" key="1">
    <citation type="journal article" date="2019" name="Nat. Med.">
        <title>A library of human gut bacterial isolates paired with longitudinal multiomics data enables mechanistic microbiome research.</title>
        <authorList>
            <person name="Poyet M."/>
            <person name="Groussin M."/>
            <person name="Gibbons S.M."/>
            <person name="Avila-Pacheco J."/>
            <person name="Jiang X."/>
            <person name="Kearney S.M."/>
            <person name="Perrotta A.R."/>
            <person name="Berdy B."/>
            <person name="Zhao S."/>
            <person name="Lieberman T.D."/>
            <person name="Swanson P.K."/>
            <person name="Smith M."/>
            <person name="Roesemann S."/>
            <person name="Alexander J.E."/>
            <person name="Rich S.A."/>
            <person name="Livny J."/>
            <person name="Vlamakis H."/>
            <person name="Clish C."/>
            <person name="Bullock K."/>
            <person name="Deik A."/>
            <person name="Scott J."/>
            <person name="Pierce K.A."/>
            <person name="Xavier R.J."/>
            <person name="Alm E.J."/>
        </authorList>
    </citation>
    <scope>NUCLEOTIDE SEQUENCE [LARGE SCALE GENOMIC DNA]</scope>
    <source>
        <strain evidence="10 11">BIOML-A26</strain>
    </source>
</reference>
<dbReference type="Pfam" id="PF00746">
    <property type="entry name" value="Gram_pos_anchor"/>
    <property type="match status" value="1"/>
</dbReference>
<dbReference type="InterPro" id="IPR041033">
    <property type="entry name" value="SpaA_PFL_dom_1"/>
</dbReference>
<evidence type="ECO:0000256" key="5">
    <source>
        <dbReference type="ARBA" id="ARBA00022729"/>
    </source>
</evidence>
<dbReference type="GO" id="GO:0004556">
    <property type="term" value="F:alpha-amylase activity"/>
    <property type="evidence" value="ECO:0007669"/>
    <property type="project" value="UniProtKB-EC"/>
</dbReference>
<dbReference type="eggNOG" id="COG4932">
    <property type="taxonomic scope" value="Bacteria"/>
</dbReference>
<dbReference type="InterPro" id="IPR019931">
    <property type="entry name" value="LPXTG_anchor"/>
</dbReference>
<evidence type="ECO:0000256" key="3">
    <source>
        <dbReference type="ARBA" id="ARBA00022512"/>
    </source>
</evidence>